<dbReference type="Pfam" id="PF26640">
    <property type="entry name" value="DUF8212"/>
    <property type="match status" value="1"/>
</dbReference>
<reference evidence="3" key="1">
    <citation type="journal article" date="2023" name="Mol. Phylogenet. Evol.">
        <title>Genome-scale phylogeny and comparative genomics of the fungal order Sordariales.</title>
        <authorList>
            <person name="Hensen N."/>
            <person name="Bonometti L."/>
            <person name="Westerberg I."/>
            <person name="Brannstrom I.O."/>
            <person name="Guillou S."/>
            <person name="Cros-Aarteil S."/>
            <person name="Calhoun S."/>
            <person name="Haridas S."/>
            <person name="Kuo A."/>
            <person name="Mondo S."/>
            <person name="Pangilinan J."/>
            <person name="Riley R."/>
            <person name="LaButti K."/>
            <person name="Andreopoulos B."/>
            <person name="Lipzen A."/>
            <person name="Chen C."/>
            <person name="Yan M."/>
            <person name="Daum C."/>
            <person name="Ng V."/>
            <person name="Clum A."/>
            <person name="Steindorff A."/>
            <person name="Ohm R.A."/>
            <person name="Martin F."/>
            <person name="Silar P."/>
            <person name="Natvig D.O."/>
            <person name="Lalanne C."/>
            <person name="Gautier V."/>
            <person name="Ament-Velasquez S.L."/>
            <person name="Kruys A."/>
            <person name="Hutchinson M.I."/>
            <person name="Powell A.J."/>
            <person name="Barry K."/>
            <person name="Miller A.N."/>
            <person name="Grigoriev I.V."/>
            <person name="Debuchy R."/>
            <person name="Gladieux P."/>
            <person name="Hiltunen Thoren M."/>
            <person name="Johannesson H."/>
        </authorList>
    </citation>
    <scope>NUCLEOTIDE SEQUENCE</scope>
    <source>
        <strain evidence="3">CBS 118394</strain>
    </source>
</reference>
<evidence type="ECO:0000256" key="1">
    <source>
        <dbReference type="SAM" id="MobiDB-lite"/>
    </source>
</evidence>
<evidence type="ECO:0000259" key="2">
    <source>
        <dbReference type="Pfam" id="PF26640"/>
    </source>
</evidence>
<gene>
    <name evidence="3" type="ORF">B0H66DRAFT_606855</name>
</gene>
<dbReference type="PANTHER" id="PTHR10622:SF12">
    <property type="entry name" value="HET DOMAIN-CONTAINING PROTEIN"/>
    <property type="match status" value="1"/>
</dbReference>
<dbReference type="AlphaFoldDB" id="A0AAE0HVD6"/>
<proteinExistence type="predicted"/>
<name>A0AAE0HVD6_9PEZI</name>
<dbReference type="PANTHER" id="PTHR10622">
    <property type="entry name" value="HET DOMAIN-CONTAINING PROTEIN"/>
    <property type="match status" value="1"/>
</dbReference>
<evidence type="ECO:0000313" key="3">
    <source>
        <dbReference type="EMBL" id="KAK3313600.1"/>
    </source>
</evidence>
<keyword evidence="4" id="KW-1185">Reference proteome</keyword>
<organism evidence="3 4">
    <name type="scientific">Apodospora peruviana</name>
    <dbReference type="NCBI Taxonomy" id="516989"/>
    <lineage>
        <taxon>Eukaryota</taxon>
        <taxon>Fungi</taxon>
        <taxon>Dikarya</taxon>
        <taxon>Ascomycota</taxon>
        <taxon>Pezizomycotina</taxon>
        <taxon>Sordariomycetes</taxon>
        <taxon>Sordariomycetidae</taxon>
        <taxon>Sordariales</taxon>
        <taxon>Lasiosphaeriaceae</taxon>
        <taxon>Apodospora</taxon>
    </lineage>
</organism>
<dbReference type="InterPro" id="IPR058525">
    <property type="entry name" value="DUF8212"/>
</dbReference>
<dbReference type="Proteomes" id="UP001283341">
    <property type="component" value="Unassembled WGS sequence"/>
</dbReference>
<feature type="domain" description="DUF8212" evidence="2">
    <location>
        <begin position="82"/>
        <end position="109"/>
    </location>
</feature>
<evidence type="ECO:0000313" key="4">
    <source>
        <dbReference type="Proteomes" id="UP001283341"/>
    </source>
</evidence>
<comment type="caution">
    <text evidence="3">The sequence shown here is derived from an EMBL/GenBank/DDBJ whole genome shotgun (WGS) entry which is preliminary data.</text>
</comment>
<accession>A0AAE0HVD6</accession>
<protein>
    <recommendedName>
        <fullName evidence="2">DUF8212 domain-containing protein</fullName>
    </recommendedName>
</protein>
<dbReference type="EMBL" id="JAUEDM010000007">
    <property type="protein sequence ID" value="KAK3313600.1"/>
    <property type="molecule type" value="Genomic_DNA"/>
</dbReference>
<feature type="region of interest" description="Disordered" evidence="1">
    <location>
        <begin position="204"/>
        <end position="223"/>
    </location>
</feature>
<sequence length="313" mass="34881">MGFYDSDWVFQGEKKTLAEELAAITKVSSKILVNGTLLSTLSVAQRMAWAASRETTRLEDMAYCLLGIFDVQMPLLYGEGQKAFTRLQEEIIKETNDFSLFAWKTAAGHSSQKYWGILANSPSLFAHCADVTLANDPVHNDECVMTSKGLRITPVQDGDLSLGPEGSGTYILNLRCYQRVPHGERQVGIFLQKQGSAIFCSDQRRHAVDRPRPAHSQPPDDAPECLLHSEEGLSNPVHLAGLQPPARFRSLGRNATLKKMHFQFDVKDVASNGHWDHQRISVSDGGRPEPFVVSEILPSQRFVFDYKVYLDGS</sequence>
<reference evidence="3" key="2">
    <citation type="submission" date="2023-06" db="EMBL/GenBank/DDBJ databases">
        <authorList>
            <consortium name="Lawrence Berkeley National Laboratory"/>
            <person name="Haridas S."/>
            <person name="Hensen N."/>
            <person name="Bonometti L."/>
            <person name="Westerberg I."/>
            <person name="Brannstrom I.O."/>
            <person name="Guillou S."/>
            <person name="Cros-Aarteil S."/>
            <person name="Calhoun S."/>
            <person name="Kuo A."/>
            <person name="Mondo S."/>
            <person name="Pangilinan J."/>
            <person name="Riley R."/>
            <person name="Labutti K."/>
            <person name="Andreopoulos B."/>
            <person name="Lipzen A."/>
            <person name="Chen C."/>
            <person name="Yanf M."/>
            <person name="Daum C."/>
            <person name="Ng V."/>
            <person name="Clum A."/>
            <person name="Steindorff A."/>
            <person name="Ohm R."/>
            <person name="Martin F."/>
            <person name="Silar P."/>
            <person name="Natvig D."/>
            <person name="Lalanne C."/>
            <person name="Gautier V."/>
            <person name="Ament-Velasquez S.L."/>
            <person name="Kruys A."/>
            <person name="Hutchinson M.I."/>
            <person name="Powell A.J."/>
            <person name="Barry K."/>
            <person name="Miller A.N."/>
            <person name="Grigoriev I.V."/>
            <person name="Debuchy R."/>
            <person name="Gladieux P."/>
            <person name="Thoren M.H."/>
            <person name="Johannesson H."/>
        </authorList>
    </citation>
    <scope>NUCLEOTIDE SEQUENCE</scope>
    <source>
        <strain evidence="3">CBS 118394</strain>
    </source>
</reference>